<dbReference type="EMBL" id="BATA01000010">
    <property type="protein sequence ID" value="GAD51879.1"/>
    <property type="molecule type" value="Genomic_DNA"/>
</dbReference>
<feature type="compositionally biased region" description="Basic and acidic residues" evidence="1">
    <location>
        <begin position="29"/>
        <end position="54"/>
    </location>
</feature>
<gene>
    <name evidence="2" type="ORF">MBEHAL_0639</name>
</gene>
<protein>
    <submittedName>
        <fullName evidence="2">Uncharacterized protein</fullName>
    </submittedName>
</protein>
<accession>U3A2L8</accession>
<keyword evidence="3" id="KW-1185">Reference proteome</keyword>
<feature type="compositionally biased region" description="Basic and acidic residues" evidence="1">
    <location>
        <begin position="9"/>
        <end position="23"/>
    </location>
</feature>
<feature type="region of interest" description="Disordered" evidence="1">
    <location>
        <begin position="1"/>
        <end position="75"/>
    </location>
</feature>
<evidence type="ECO:0000313" key="2">
    <source>
        <dbReference type="EMBL" id="GAD51879.1"/>
    </source>
</evidence>
<evidence type="ECO:0000313" key="3">
    <source>
        <dbReference type="Proteomes" id="UP000016986"/>
    </source>
</evidence>
<sequence>MTDNPQRAPAEDIADREVDANEREAEDAVGDRRAAAEEYREERIKEERKHEGEARYQTATEEANPDDYRDDEDWD</sequence>
<proteinExistence type="predicted"/>
<feature type="compositionally biased region" description="Acidic residues" evidence="1">
    <location>
        <begin position="63"/>
        <end position="75"/>
    </location>
</feature>
<organism evidence="2 3">
    <name type="scientific">Halarchaeum acidiphilum MH1-52-1</name>
    <dbReference type="NCBI Taxonomy" id="1261545"/>
    <lineage>
        <taxon>Archaea</taxon>
        <taxon>Methanobacteriati</taxon>
        <taxon>Methanobacteriota</taxon>
        <taxon>Stenosarchaea group</taxon>
        <taxon>Halobacteria</taxon>
        <taxon>Halobacteriales</taxon>
        <taxon>Halobacteriaceae</taxon>
    </lineage>
</organism>
<dbReference type="Proteomes" id="UP000016986">
    <property type="component" value="Unassembled WGS sequence"/>
</dbReference>
<reference evidence="2 3" key="1">
    <citation type="submission" date="2013-09" db="EMBL/GenBank/DDBJ databases">
        <title>Whole genome sequencing of Halarchaeum acidiphilum strain MH1-52-1.</title>
        <authorList>
            <person name="Shimane Y."/>
            <person name="Minegishi H."/>
            <person name="Nishi S."/>
            <person name="Echigo A."/>
            <person name="Shuto A."/>
            <person name="Konishi M."/>
            <person name="Ito T."/>
            <person name="Ohkuma M."/>
            <person name="Ohta Y."/>
            <person name="Nagano Y."/>
            <person name="Tsubouchi T."/>
            <person name="Mori K."/>
            <person name="Usui K."/>
            <person name="Kamekura M."/>
            <person name="Usami R."/>
            <person name="Takaki Y."/>
            <person name="Hatada Y."/>
        </authorList>
    </citation>
    <scope>NUCLEOTIDE SEQUENCE [LARGE SCALE GENOMIC DNA]</scope>
    <source>
        <strain evidence="2 3">JCM 16109</strain>
    </source>
</reference>
<dbReference type="RefSeq" id="WP_020221966.1">
    <property type="nucleotide sequence ID" value="NZ_BANO01000130.1"/>
</dbReference>
<name>U3A2L8_9EURY</name>
<comment type="caution">
    <text evidence="2">The sequence shown here is derived from an EMBL/GenBank/DDBJ whole genome shotgun (WGS) entry which is preliminary data.</text>
</comment>
<evidence type="ECO:0000256" key="1">
    <source>
        <dbReference type="SAM" id="MobiDB-lite"/>
    </source>
</evidence>
<dbReference type="AlphaFoldDB" id="U3A2L8"/>